<keyword evidence="3 10" id="KW-0813">Transport</keyword>
<dbReference type="Pfam" id="PF00005">
    <property type="entry name" value="ABC_tran"/>
    <property type="match status" value="1"/>
</dbReference>
<dbReference type="Pfam" id="PF01890">
    <property type="entry name" value="CbiG_C"/>
    <property type="match status" value="1"/>
</dbReference>
<organism evidence="12 13">
    <name type="scientific">Blastococcus xanthinilyticus</name>
    <dbReference type="NCBI Taxonomy" id="1564164"/>
    <lineage>
        <taxon>Bacteria</taxon>
        <taxon>Bacillati</taxon>
        <taxon>Actinomycetota</taxon>
        <taxon>Actinomycetes</taxon>
        <taxon>Geodermatophilales</taxon>
        <taxon>Geodermatophilaceae</taxon>
        <taxon>Blastococcus</taxon>
    </lineage>
</organism>
<evidence type="ECO:0000313" key="12">
    <source>
        <dbReference type="EMBL" id="TYP80595.1"/>
    </source>
</evidence>
<evidence type="ECO:0000259" key="11">
    <source>
        <dbReference type="PROSITE" id="PS50893"/>
    </source>
</evidence>
<dbReference type="GO" id="GO:0005524">
    <property type="term" value="F:ATP binding"/>
    <property type="evidence" value="ECO:0007669"/>
    <property type="project" value="UniProtKB-UniRule"/>
</dbReference>
<dbReference type="InterPro" id="IPR027417">
    <property type="entry name" value="P-loop_NTPase"/>
</dbReference>
<dbReference type="PANTHER" id="PTHR43553:SF24">
    <property type="entry name" value="ENERGY-COUPLING FACTOR TRANSPORTER ATP-BINDING PROTEIN ECFA1"/>
    <property type="match status" value="1"/>
</dbReference>
<dbReference type="GO" id="GO:0006824">
    <property type="term" value="P:cobalt ion transport"/>
    <property type="evidence" value="ECO:0007669"/>
    <property type="project" value="InterPro"/>
</dbReference>
<evidence type="ECO:0000256" key="1">
    <source>
        <dbReference type="ARBA" id="ARBA00004202"/>
    </source>
</evidence>
<evidence type="ECO:0000256" key="4">
    <source>
        <dbReference type="ARBA" id="ARBA00022475"/>
    </source>
</evidence>
<accession>A0A5S5CJX5</accession>
<evidence type="ECO:0000256" key="7">
    <source>
        <dbReference type="ARBA" id="ARBA00022967"/>
    </source>
</evidence>
<dbReference type="SUPFAM" id="SSF159664">
    <property type="entry name" value="CobE/GbiG C-terminal domain-like"/>
    <property type="match status" value="1"/>
</dbReference>
<dbReference type="InterPro" id="IPR017871">
    <property type="entry name" value="ABC_transporter-like_CS"/>
</dbReference>
<dbReference type="GO" id="GO:0042626">
    <property type="term" value="F:ATPase-coupled transmembrane transporter activity"/>
    <property type="evidence" value="ECO:0007669"/>
    <property type="project" value="TreeGrafter"/>
</dbReference>
<evidence type="ECO:0000256" key="5">
    <source>
        <dbReference type="ARBA" id="ARBA00022741"/>
    </source>
</evidence>
<reference evidence="12 13" key="1">
    <citation type="submission" date="2019-07" db="EMBL/GenBank/DDBJ databases">
        <title>Genomic Encyclopedia of Archaeal and Bacterial Type Strains, Phase II (KMG-II): from individual species to whole genera.</title>
        <authorList>
            <person name="Goeker M."/>
        </authorList>
    </citation>
    <scope>NUCLEOTIDE SEQUENCE [LARGE SCALE GENOMIC DNA]</scope>
    <source>
        <strain evidence="12 13">DSM 46842</strain>
    </source>
</reference>
<comment type="function">
    <text evidence="10">Part of an ABC transporter complex. Responsible for energy coupling to the transport system.</text>
</comment>
<dbReference type="EMBL" id="VNHW01000030">
    <property type="protein sequence ID" value="TYP80595.1"/>
    <property type="molecule type" value="Genomic_DNA"/>
</dbReference>
<dbReference type="PROSITE" id="PS00211">
    <property type="entry name" value="ABC_TRANSPORTER_1"/>
    <property type="match status" value="1"/>
</dbReference>
<protein>
    <recommendedName>
        <fullName evidence="10">ABC transporter ATP-binding protein</fullName>
    </recommendedName>
</protein>
<dbReference type="InterPro" id="IPR050095">
    <property type="entry name" value="ECF_ABC_transporter_ATP-bd"/>
</dbReference>
<keyword evidence="13" id="KW-1185">Reference proteome</keyword>
<dbReference type="SMART" id="SM00382">
    <property type="entry name" value="AAA"/>
    <property type="match status" value="1"/>
</dbReference>
<evidence type="ECO:0000256" key="3">
    <source>
        <dbReference type="ARBA" id="ARBA00022448"/>
    </source>
</evidence>
<evidence type="ECO:0000256" key="10">
    <source>
        <dbReference type="RuleBase" id="RU364103"/>
    </source>
</evidence>
<proteinExistence type="inferred from homology"/>
<keyword evidence="7" id="KW-1278">Translocase</keyword>
<keyword evidence="8 10" id="KW-0472">Membrane</keyword>
<evidence type="ECO:0000256" key="9">
    <source>
        <dbReference type="ARBA" id="ARBA00025157"/>
    </source>
</evidence>
<comment type="function">
    <text evidence="9">Probably part of an ABC transporter complex. Responsible for energy coupling to the transport system.</text>
</comment>
<dbReference type="AlphaFoldDB" id="A0A5S5CJX5"/>
<dbReference type="GO" id="GO:0016887">
    <property type="term" value="F:ATP hydrolysis activity"/>
    <property type="evidence" value="ECO:0007669"/>
    <property type="project" value="InterPro"/>
</dbReference>
<keyword evidence="5 10" id="KW-0547">Nucleotide-binding</keyword>
<keyword evidence="4 10" id="KW-1003">Cell membrane</keyword>
<dbReference type="FunFam" id="3.40.50.300:FF:000224">
    <property type="entry name" value="Energy-coupling factor transporter ATP-binding protein EcfA"/>
    <property type="match status" value="1"/>
</dbReference>
<evidence type="ECO:0000256" key="8">
    <source>
        <dbReference type="ARBA" id="ARBA00023136"/>
    </source>
</evidence>
<dbReference type="InterPro" id="IPR036518">
    <property type="entry name" value="CobE/GbiG_C_sf"/>
</dbReference>
<dbReference type="RefSeq" id="WP_243737896.1">
    <property type="nucleotide sequence ID" value="NZ_VNHW01000030.1"/>
</dbReference>
<comment type="subcellular location">
    <subcellularLocation>
        <location evidence="1 10">Cell membrane</location>
        <topology evidence="1 10">Peripheral membrane protein</topology>
    </subcellularLocation>
</comment>
<dbReference type="CDD" id="cd03225">
    <property type="entry name" value="ABC_cobalt_CbiO_domain1"/>
    <property type="match status" value="1"/>
</dbReference>
<dbReference type="Gene3D" id="3.40.50.300">
    <property type="entry name" value="P-loop containing nucleotide triphosphate hydrolases"/>
    <property type="match status" value="1"/>
</dbReference>
<gene>
    <name evidence="12" type="ORF">BD833_1302</name>
</gene>
<dbReference type="GO" id="GO:0043190">
    <property type="term" value="C:ATP-binding cassette (ABC) transporter complex"/>
    <property type="evidence" value="ECO:0007669"/>
    <property type="project" value="TreeGrafter"/>
</dbReference>
<feature type="domain" description="ABC transporter" evidence="11">
    <location>
        <begin position="6"/>
        <end position="241"/>
    </location>
</feature>
<dbReference type="GO" id="GO:0009236">
    <property type="term" value="P:cobalamin biosynthetic process"/>
    <property type="evidence" value="ECO:0007669"/>
    <property type="project" value="InterPro"/>
</dbReference>
<evidence type="ECO:0000256" key="2">
    <source>
        <dbReference type="ARBA" id="ARBA00005417"/>
    </source>
</evidence>
<dbReference type="SUPFAM" id="SSF52540">
    <property type="entry name" value="P-loop containing nucleoside triphosphate hydrolases"/>
    <property type="match status" value="1"/>
</dbReference>
<dbReference type="PANTHER" id="PTHR43553">
    <property type="entry name" value="HEAVY METAL TRANSPORTER"/>
    <property type="match status" value="1"/>
</dbReference>
<dbReference type="InterPro" id="IPR005876">
    <property type="entry name" value="Co_trans_ATP-bd"/>
</dbReference>
<dbReference type="InterPro" id="IPR003593">
    <property type="entry name" value="AAA+_ATPase"/>
</dbReference>
<dbReference type="PROSITE" id="PS50893">
    <property type="entry name" value="ABC_TRANSPORTER_2"/>
    <property type="match status" value="1"/>
</dbReference>
<dbReference type="Gene3D" id="3.30.420.180">
    <property type="entry name" value="CobE/GbiG C-terminal domain"/>
    <property type="match status" value="1"/>
</dbReference>
<name>A0A5S5CJX5_9ACTN</name>
<dbReference type="InterPro" id="IPR003439">
    <property type="entry name" value="ABC_transporter-like_ATP-bd"/>
</dbReference>
<keyword evidence="6 10" id="KW-0067">ATP-binding</keyword>
<evidence type="ECO:0000313" key="13">
    <source>
        <dbReference type="Proteomes" id="UP000322499"/>
    </source>
</evidence>
<dbReference type="NCBIfam" id="TIGR01166">
    <property type="entry name" value="cbiO"/>
    <property type="match status" value="1"/>
</dbReference>
<dbReference type="InterPro" id="IPR015856">
    <property type="entry name" value="ABC_transpr_CbiO/EcfA_su"/>
</dbReference>
<comment type="caution">
    <text evidence="12">The sequence shown here is derived from an EMBL/GenBank/DDBJ whole genome shotgun (WGS) entry which is preliminary data.</text>
</comment>
<evidence type="ECO:0000256" key="6">
    <source>
        <dbReference type="ARBA" id="ARBA00022840"/>
    </source>
</evidence>
<dbReference type="Proteomes" id="UP000322499">
    <property type="component" value="Unassembled WGS sequence"/>
</dbReference>
<dbReference type="InterPro" id="IPR002750">
    <property type="entry name" value="CobE/GbiG_C"/>
</dbReference>
<sequence>MSHRALGAAGLVVGYDRGRPVLDGARLSVPPGRRLAVLGANGSGKTTLLRCLSGALRPAAGTVTVDGRPLEHSRAGLRAHRQVVQLVLQDPDDQLFSASVAQDVSFGPLNLGLDEAAVRERVAEALALLAVEHLAARPTHQLSYGERKRVAIAGAVAMRPCVLLLDEPTAGLDPSAVAGTLAALTRLQEHDSTVVMSTHDVDLALRWADSVAVVVDRAVVQGSPAVVLGDGALLARARLARPWALEVGARLRDLGLLPPGPLPRDAAGLLAALPDSGPTTVGIGLASGVSAAEVLAAVDAVLPDPAGPVRLATLDTRTGEPGLRDAAARRGWPVTGHPAEVLAGVPVPSPSAAVAARVGTPSVAEAAALLGGGELVAGKSAHGRVTVAVARGPAAGTAAPHPAPTTGEHP</sequence>
<comment type="similarity">
    <text evidence="2 10">Belongs to the ABC transporter superfamily.</text>
</comment>